<keyword evidence="3" id="KW-1185">Reference proteome</keyword>
<reference evidence="2 3" key="1">
    <citation type="submission" date="2017-05" db="EMBL/GenBank/DDBJ databases">
        <authorList>
            <person name="Varghese N."/>
            <person name="Submissions S."/>
        </authorList>
    </citation>
    <scope>NUCLEOTIDE SEQUENCE [LARGE SCALE GENOMIC DNA]</scope>
    <source>
        <strain evidence="2 3">DSM 27040</strain>
    </source>
</reference>
<dbReference type="AlphaFoldDB" id="A0A521EPE0"/>
<evidence type="ECO:0000259" key="1">
    <source>
        <dbReference type="Pfam" id="PF21012"/>
    </source>
</evidence>
<dbReference type="InterPro" id="IPR049236">
    <property type="entry name" value="DUF6850"/>
</dbReference>
<feature type="domain" description="DUF6850" evidence="1">
    <location>
        <begin position="52"/>
        <end position="521"/>
    </location>
</feature>
<evidence type="ECO:0000313" key="3">
    <source>
        <dbReference type="Proteomes" id="UP000319040"/>
    </source>
</evidence>
<proteinExistence type="predicted"/>
<accession>A0A521EPE0</accession>
<sequence length="522" mass="59389">MNRNTSVVKISLIFFLMSMLHGGVVAQMKTLLEEEYYTLLPLHSPVLQTKNPAALALARIYKHGNVQLGYAYTNGNFKPSLNGSNKRKYYLNADQFFVLNKSVFRGSFTYANEKEKGIHYSNMADPYRHLPYLFVDSVAAKDHAVRETYMLQSEWASRISDKISIGAAINYKAGLAAQAHDPRAQNTIARFNVKPGLMLKLNRIQLGGDMFYRYYNQEIDLITVKTNSVHTIYSLTGLGTFSTHTAATFSRLYKKHIWGGHLQLLAANNIFTGGASASIETVKDGRKESGATWSAIKSGSRLKGYTYHIGDVLTLQNEQRIHQIRLQGKIRQAIGTEILQTLEASEKNDTYNWLTYSEQDKYEYINYRAALSYQMVRLQSHNKMQYQWYFKTELNGIEENYYIPNSQLSFSNLITTVNYRRIFNMGHDKMELGASFLCNKNLTKEINLASDNVITQNIIYPDYQYNVSDFWGAGFGFCYFLQPASGKMPTYLKCDYSYRRSASGYFKGQGNSGINLGVGLVL</sequence>
<dbReference type="EMBL" id="FXTB01000010">
    <property type="protein sequence ID" value="SMO85762.1"/>
    <property type="molecule type" value="Genomic_DNA"/>
</dbReference>
<evidence type="ECO:0000313" key="2">
    <source>
        <dbReference type="EMBL" id="SMO85762.1"/>
    </source>
</evidence>
<protein>
    <recommendedName>
        <fullName evidence="1">DUF6850 domain-containing protein</fullName>
    </recommendedName>
</protein>
<gene>
    <name evidence="2" type="ORF">SAMN06265379_11045</name>
</gene>
<name>A0A521EPE0_SACCC</name>
<dbReference type="Pfam" id="PF21012">
    <property type="entry name" value="DUF6850"/>
    <property type="match status" value="1"/>
</dbReference>
<organism evidence="2 3">
    <name type="scientific">Saccharicrinis carchari</name>
    <dbReference type="NCBI Taxonomy" id="1168039"/>
    <lineage>
        <taxon>Bacteria</taxon>
        <taxon>Pseudomonadati</taxon>
        <taxon>Bacteroidota</taxon>
        <taxon>Bacteroidia</taxon>
        <taxon>Marinilabiliales</taxon>
        <taxon>Marinilabiliaceae</taxon>
        <taxon>Saccharicrinis</taxon>
    </lineage>
</organism>
<dbReference type="RefSeq" id="WP_142534369.1">
    <property type="nucleotide sequence ID" value="NZ_FXTB01000010.1"/>
</dbReference>
<dbReference type="Proteomes" id="UP000319040">
    <property type="component" value="Unassembled WGS sequence"/>
</dbReference>
<dbReference type="OrthoDB" id="662051at2"/>